<sequence>MDLEVGVHEGPSQAEEPYLMPYCNLTAVSPHSHDELAAQAVWWCNVVGVPLIAAAGLAANLLNIAILTSNRASRRIPSWQLLLALAISDCFFLIFATIDVTPSSMTSLAQSPLFNLIYAHSALYIRTVASTFYKTSVLIVVAFNVERYICVVHPLCSHRICTGRASRAAIFTSFCISLLCSIQWPICYEVIPCEVEGMASFYIIMQTLRPALKLYYRIMDYTSLFAFNVLPICAVLGLNARLIVTLSKVADEDAKRTGPQTEFNGGFVQEERRPGNRVNANAMLFAVVLCLLICVGPQAPARLLFDFYGHYHSTAIVYTCITQLLVFLNASLNFVLYCVVSRRYRALMKATIKRMAQGVIERSSYGTSAIRSKSSSAHATLLEETPSRPLIPMH</sequence>
<keyword evidence="9" id="KW-1185">Reference proteome</keyword>
<evidence type="ECO:0000256" key="4">
    <source>
        <dbReference type="ARBA" id="ARBA00023136"/>
    </source>
</evidence>
<dbReference type="PROSITE" id="PS00237">
    <property type="entry name" value="G_PROTEIN_RECEP_F1_1"/>
    <property type="match status" value="1"/>
</dbReference>
<dbReference type="AlphaFoldDB" id="A0AA36GAS6"/>
<dbReference type="Gene3D" id="1.20.1070.10">
    <property type="entry name" value="Rhodopsin 7-helix transmembrane proteins"/>
    <property type="match status" value="1"/>
</dbReference>
<evidence type="ECO:0000259" key="7">
    <source>
        <dbReference type="PROSITE" id="PS50262"/>
    </source>
</evidence>
<comment type="subcellular location">
    <subcellularLocation>
        <location evidence="1">Membrane</location>
    </subcellularLocation>
</comment>
<keyword evidence="3 6" id="KW-1133">Transmembrane helix</keyword>
<dbReference type="InterPro" id="IPR052954">
    <property type="entry name" value="GPCR-Ligand_Int"/>
</dbReference>
<accession>A0AA36GAS6</accession>
<reference evidence="8" key="1">
    <citation type="submission" date="2023-06" db="EMBL/GenBank/DDBJ databases">
        <authorList>
            <person name="Delattre M."/>
        </authorList>
    </citation>
    <scope>NUCLEOTIDE SEQUENCE</scope>
    <source>
        <strain evidence="8">AF72</strain>
    </source>
</reference>
<gene>
    <name evidence="8" type="ORF">MSPICULIGERA_LOCUS23479</name>
</gene>
<dbReference type="SUPFAM" id="SSF81321">
    <property type="entry name" value="Family A G protein-coupled receptor-like"/>
    <property type="match status" value="1"/>
</dbReference>
<evidence type="ECO:0000256" key="5">
    <source>
        <dbReference type="RuleBase" id="RU000688"/>
    </source>
</evidence>
<feature type="domain" description="G-protein coupled receptors family 1 profile" evidence="7">
    <location>
        <begin position="59"/>
        <end position="337"/>
    </location>
</feature>
<dbReference type="EMBL" id="CATQJA010002706">
    <property type="protein sequence ID" value="CAJ0585456.1"/>
    <property type="molecule type" value="Genomic_DNA"/>
</dbReference>
<dbReference type="PANTHER" id="PTHR46641:SF23">
    <property type="entry name" value="G-PROTEIN COUPLED RECEPTORS FAMILY 1 PROFILE DOMAIN-CONTAINING PROTEIN"/>
    <property type="match status" value="1"/>
</dbReference>
<comment type="similarity">
    <text evidence="5">Belongs to the G-protein coupled receptor 1 family.</text>
</comment>
<evidence type="ECO:0000313" key="8">
    <source>
        <dbReference type="EMBL" id="CAJ0585456.1"/>
    </source>
</evidence>
<keyword evidence="4 6" id="KW-0472">Membrane</keyword>
<dbReference type="GO" id="GO:0004930">
    <property type="term" value="F:G protein-coupled receptor activity"/>
    <property type="evidence" value="ECO:0007669"/>
    <property type="project" value="UniProtKB-KW"/>
</dbReference>
<keyword evidence="2 5" id="KW-0812">Transmembrane</keyword>
<dbReference type="PRINTS" id="PR00237">
    <property type="entry name" value="GPCRRHODOPSN"/>
</dbReference>
<keyword evidence="5" id="KW-0675">Receptor</keyword>
<feature type="transmembrane region" description="Helical" evidence="6">
    <location>
        <begin position="40"/>
        <end position="67"/>
    </location>
</feature>
<evidence type="ECO:0000313" key="9">
    <source>
        <dbReference type="Proteomes" id="UP001177023"/>
    </source>
</evidence>
<name>A0AA36GAS6_9BILA</name>
<dbReference type="CDD" id="cd14978">
    <property type="entry name" value="7tmA_FMRFamide_R-like"/>
    <property type="match status" value="1"/>
</dbReference>
<comment type="caution">
    <text evidence="8">The sequence shown here is derived from an EMBL/GenBank/DDBJ whole genome shotgun (WGS) entry which is preliminary data.</text>
</comment>
<protein>
    <recommendedName>
        <fullName evidence="7">G-protein coupled receptors family 1 profile domain-containing protein</fullName>
    </recommendedName>
</protein>
<evidence type="ECO:0000256" key="3">
    <source>
        <dbReference type="ARBA" id="ARBA00022989"/>
    </source>
</evidence>
<feature type="transmembrane region" description="Helical" evidence="6">
    <location>
        <begin position="79"/>
        <end position="98"/>
    </location>
</feature>
<proteinExistence type="inferred from homology"/>
<dbReference type="InterPro" id="IPR000276">
    <property type="entry name" value="GPCR_Rhodpsn"/>
</dbReference>
<feature type="transmembrane region" description="Helical" evidence="6">
    <location>
        <begin position="315"/>
        <end position="340"/>
    </location>
</feature>
<dbReference type="InterPro" id="IPR017452">
    <property type="entry name" value="GPCR_Rhodpsn_7TM"/>
</dbReference>
<feature type="transmembrane region" description="Helical" evidence="6">
    <location>
        <begin position="168"/>
        <end position="186"/>
    </location>
</feature>
<organism evidence="8 9">
    <name type="scientific">Mesorhabditis spiculigera</name>
    <dbReference type="NCBI Taxonomy" id="96644"/>
    <lineage>
        <taxon>Eukaryota</taxon>
        <taxon>Metazoa</taxon>
        <taxon>Ecdysozoa</taxon>
        <taxon>Nematoda</taxon>
        <taxon>Chromadorea</taxon>
        <taxon>Rhabditida</taxon>
        <taxon>Rhabditina</taxon>
        <taxon>Rhabditomorpha</taxon>
        <taxon>Rhabditoidea</taxon>
        <taxon>Rhabditidae</taxon>
        <taxon>Mesorhabditinae</taxon>
        <taxon>Mesorhabditis</taxon>
    </lineage>
</organism>
<feature type="transmembrane region" description="Helical" evidence="6">
    <location>
        <begin position="218"/>
        <end position="238"/>
    </location>
</feature>
<keyword evidence="5" id="KW-0297">G-protein coupled receptor</keyword>
<feature type="non-terminal residue" evidence="8">
    <location>
        <position position="1"/>
    </location>
</feature>
<evidence type="ECO:0000256" key="1">
    <source>
        <dbReference type="ARBA" id="ARBA00004370"/>
    </source>
</evidence>
<dbReference type="Pfam" id="PF00001">
    <property type="entry name" value="7tm_1"/>
    <property type="match status" value="1"/>
</dbReference>
<dbReference type="PANTHER" id="PTHR46641">
    <property type="entry name" value="FMRFAMIDE RECEPTOR-RELATED"/>
    <property type="match status" value="1"/>
</dbReference>
<evidence type="ECO:0000256" key="2">
    <source>
        <dbReference type="ARBA" id="ARBA00022692"/>
    </source>
</evidence>
<evidence type="ECO:0000256" key="6">
    <source>
        <dbReference type="SAM" id="Phobius"/>
    </source>
</evidence>
<dbReference type="Proteomes" id="UP001177023">
    <property type="component" value="Unassembled WGS sequence"/>
</dbReference>
<dbReference type="GO" id="GO:0016020">
    <property type="term" value="C:membrane"/>
    <property type="evidence" value="ECO:0007669"/>
    <property type="project" value="UniProtKB-SubCell"/>
</dbReference>
<keyword evidence="5" id="KW-0807">Transducer</keyword>
<feature type="transmembrane region" description="Helical" evidence="6">
    <location>
        <begin position="282"/>
        <end position="303"/>
    </location>
</feature>
<dbReference type="PROSITE" id="PS50262">
    <property type="entry name" value="G_PROTEIN_RECEP_F1_2"/>
    <property type="match status" value="1"/>
</dbReference>